<evidence type="ECO:0000256" key="6">
    <source>
        <dbReference type="SAM" id="Phobius"/>
    </source>
</evidence>
<dbReference type="PANTHER" id="PTHR10283:SF82">
    <property type="entry name" value="SOLUTE CARRIER FAMILY 13 MEMBER 2"/>
    <property type="match status" value="1"/>
</dbReference>
<keyword evidence="3 6" id="KW-0812">Transmembrane</keyword>
<dbReference type="EMBL" id="UINC01000915">
    <property type="protein sequence ID" value="SUZ63366.1"/>
    <property type="molecule type" value="Genomic_DNA"/>
</dbReference>
<dbReference type="GO" id="GO:0005886">
    <property type="term" value="C:plasma membrane"/>
    <property type="evidence" value="ECO:0007669"/>
    <property type="project" value="TreeGrafter"/>
</dbReference>
<feature type="transmembrane region" description="Helical" evidence="6">
    <location>
        <begin position="180"/>
        <end position="202"/>
    </location>
</feature>
<sequence>MDETVIQGRATHQKIGLILGPLVALLILSLETPDHLSLAAWRTASMGALMAIWWATEAVPIAVTALLPLIFFPLLGIANIQDSATPFANKVIFLFLGGFIVALAMQRWNLHRRIALTILQYVGGNGRSLIGGFMLVSALLSMWVMNTSTTMMLLPIALSIITVIKNSVKHLNEKEKNDFQYALLLGLAYAASMGGMSTLVGTAPNAMMAAFMLDTYSIEIDFSRWMLVGIPLTLVMVPLAWLTLTRIIFKVDFKTGYKGQEKLKQMKEEMGKISLPEKKVGIVFIVLALTWILRPLLTNIPGLSALDDSGIAMAGALAIFLIPSGDKNDPFLLRWVHIEKLPWSILLLFGGGLSLASAVSKTGLAKWLGVNLVDIGTLPLVAIVVLITAMIIFLTELTSNIATTATFLPVVGAIAVEMGINPIILVAPIPLAASCAFMLPVATPPNAIVFGSGLLTIPKMIRAGFVLNIIGIVIVSIVAITLAPKFLNG</sequence>
<reference evidence="7" key="1">
    <citation type="submission" date="2018-05" db="EMBL/GenBank/DDBJ databases">
        <authorList>
            <person name="Lanie J.A."/>
            <person name="Ng W.-L."/>
            <person name="Kazmierczak K.M."/>
            <person name="Andrzejewski T.M."/>
            <person name="Davidsen T.M."/>
            <person name="Wayne K.J."/>
            <person name="Tettelin H."/>
            <person name="Glass J.I."/>
            <person name="Rusch D."/>
            <person name="Podicherti R."/>
            <person name="Tsui H.-C.T."/>
            <person name="Winkler M.E."/>
        </authorList>
    </citation>
    <scope>NUCLEOTIDE SEQUENCE</scope>
</reference>
<comment type="subcellular location">
    <subcellularLocation>
        <location evidence="1">Membrane</location>
        <topology evidence="1">Multi-pass membrane protein</topology>
    </subcellularLocation>
</comment>
<feature type="transmembrane region" description="Helical" evidence="6">
    <location>
        <begin position="87"/>
        <end position="105"/>
    </location>
</feature>
<feature type="transmembrane region" description="Helical" evidence="6">
    <location>
        <begin position="407"/>
        <end position="431"/>
    </location>
</feature>
<feature type="transmembrane region" description="Helical" evidence="6">
    <location>
        <begin position="126"/>
        <end position="145"/>
    </location>
</feature>
<feature type="transmembrane region" description="Helical" evidence="6">
    <location>
        <begin position="51"/>
        <end position="75"/>
    </location>
</feature>
<feature type="transmembrane region" description="Helical" evidence="6">
    <location>
        <begin position="464"/>
        <end position="483"/>
    </location>
</feature>
<dbReference type="NCBIfam" id="TIGR00785">
    <property type="entry name" value="dass"/>
    <property type="match status" value="1"/>
</dbReference>
<keyword evidence="2" id="KW-0813">Transport</keyword>
<evidence type="ECO:0008006" key="8">
    <source>
        <dbReference type="Google" id="ProtNLM"/>
    </source>
</evidence>
<protein>
    <recommendedName>
        <fullName evidence="8">Citrate transporter-like domain-containing protein</fullName>
    </recommendedName>
</protein>
<feature type="transmembrane region" description="Helical" evidence="6">
    <location>
        <begin position="222"/>
        <end position="244"/>
    </location>
</feature>
<feature type="transmembrane region" description="Helical" evidence="6">
    <location>
        <begin position="303"/>
        <end position="322"/>
    </location>
</feature>
<proteinExistence type="predicted"/>
<feature type="transmembrane region" description="Helical" evidence="6">
    <location>
        <begin position="151"/>
        <end position="168"/>
    </location>
</feature>
<organism evidence="7">
    <name type="scientific">marine metagenome</name>
    <dbReference type="NCBI Taxonomy" id="408172"/>
    <lineage>
        <taxon>unclassified sequences</taxon>
        <taxon>metagenomes</taxon>
        <taxon>ecological metagenomes</taxon>
    </lineage>
</organism>
<dbReference type="AlphaFoldDB" id="A0A381P8T9"/>
<evidence type="ECO:0000313" key="7">
    <source>
        <dbReference type="EMBL" id="SUZ63366.1"/>
    </source>
</evidence>
<dbReference type="InterPro" id="IPR031312">
    <property type="entry name" value="Na/sul_symport_CS"/>
</dbReference>
<evidence type="ECO:0000256" key="4">
    <source>
        <dbReference type="ARBA" id="ARBA00022989"/>
    </source>
</evidence>
<evidence type="ECO:0000256" key="2">
    <source>
        <dbReference type="ARBA" id="ARBA00022448"/>
    </source>
</evidence>
<accession>A0A381P8T9</accession>
<feature type="transmembrane region" description="Helical" evidence="6">
    <location>
        <begin position="372"/>
        <end position="395"/>
    </location>
</feature>
<dbReference type="PROSITE" id="PS01271">
    <property type="entry name" value="NA_SULFATE"/>
    <property type="match status" value="1"/>
</dbReference>
<gene>
    <name evidence="7" type="ORF">METZ01_LOCUS16220</name>
</gene>
<evidence type="ECO:0000256" key="5">
    <source>
        <dbReference type="ARBA" id="ARBA00023136"/>
    </source>
</evidence>
<keyword evidence="5 6" id="KW-0472">Membrane</keyword>
<dbReference type="GO" id="GO:0015141">
    <property type="term" value="F:succinate transmembrane transporter activity"/>
    <property type="evidence" value="ECO:0007669"/>
    <property type="project" value="UniProtKB-ARBA"/>
</dbReference>
<dbReference type="Pfam" id="PF00939">
    <property type="entry name" value="Na_sulph_symp"/>
    <property type="match status" value="1"/>
</dbReference>
<evidence type="ECO:0000256" key="3">
    <source>
        <dbReference type="ARBA" id="ARBA00022692"/>
    </source>
</evidence>
<feature type="transmembrane region" description="Helical" evidence="6">
    <location>
        <begin position="343"/>
        <end position="360"/>
    </location>
</feature>
<feature type="transmembrane region" description="Helical" evidence="6">
    <location>
        <begin position="280"/>
        <end position="297"/>
    </location>
</feature>
<evidence type="ECO:0000256" key="1">
    <source>
        <dbReference type="ARBA" id="ARBA00004141"/>
    </source>
</evidence>
<dbReference type="InterPro" id="IPR001898">
    <property type="entry name" value="SLC13A/DASS"/>
</dbReference>
<name>A0A381P8T9_9ZZZZ</name>
<feature type="transmembrane region" description="Helical" evidence="6">
    <location>
        <begin position="437"/>
        <end position="457"/>
    </location>
</feature>
<dbReference type="PANTHER" id="PTHR10283">
    <property type="entry name" value="SOLUTE CARRIER FAMILY 13 MEMBER"/>
    <property type="match status" value="1"/>
</dbReference>
<keyword evidence="4 6" id="KW-1133">Transmembrane helix</keyword>